<feature type="region of interest" description="Disordered" evidence="1">
    <location>
        <begin position="26"/>
        <end position="47"/>
    </location>
</feature>
<name>A0A382Y2D0_9ZZZZ</name>
<gene>
    <name evidence="2" type="ORF">METZ01_LOCUS429785</name>
</gene>
<protein>
    <submittedName>
        <fullName evidence="2">Uncharacterized protein</fullName>
    </submittedName>
</protein>
<reference evidence="2" key="1">
    <citation type="submission" date="2018-05" db="EMBL/GenBank/DDBJ databases">
        <authorList>
            <person name="Lanie J.A."/>
            <person name="Ng W.-L."/>
            <person name="Kazmierczak K.M."/>
            <person name="Andrzejewski T.M."/>
            <person name="Davidsen T.M."/>
            <person name="Wayne K.J."/>
            <person name="Tettelin H."/>
            <person name="Glass J.I."/>
            <person name="Rusch D."/>
            <person name="Podicherti R."/>
            <person name="Tsui H.-C.T."/>
            <person name="Winkler M.E."/>
        </authorList>
    </citation>
    <scope>NUCLEOTIDE SEQUENCE</scope>
</reference>
<dbReference type="EMBL" id="UINC01172056">
    <property type="protein sequence ID" value="SVD76931.1"/>
    <property type="molecule type" value="Genomic_DNA"/>
</dbReference>
<proteinExistence type="predicted"/>
<organism evidence="2">
    <name type="scientific">marine metagenome</name>
    <dbReference type="NCBI Taxonomy" id="408172"/>
    <lineage>
        <taxon>unclassified sequences</taxon>
        <taxon>metagenomes</taxon>
        <taxon>ecological metagenomes</taxon>
    </lineage>
</organism>
<evidence type="ECO:0000256" key="1">
    <source>
        <dbReference type="SAM" id="MobiDB-lite"/>
    </source>
</evidence>
<feature type="non-terminal residue" evidence="2">
    <location>
        <position position="47"/>
    </location>
</feature>
<dbReference type="AlphaFoldDB" id="A0A382Y2D0"/>
<evidence type="ECO:0000313" key="2">
    <source>
        <dbReference type="EMBL" id="SVD76931.1"/>
    </source>
</evidence>
<sequence length="47" mass="5359">MSVPRKFKTSPSPSQLQAMARDLQFYPSETQNPSGLTRQQIASYNRD</sequence>
<feature type="compositionally biased region" description="Polar residues" evidence="1">
    <location>
        <begin position="27"/>
        <end position="47"/>
    </location>
</feature>
<accession>A0A382Y2D0</accession>